<keyword evidence="4 11" id="KW-0808">Transferase</keyword>
<dbReference type="GO" id="GO:0016020">
    <property type="term" value="C:membrane"/>
    <property type="evidence" value="ECO:0007669"/>
    <property type="project" value="UniProtKB-SubCell"/>
</dbReference>
<evidence type="ECO:0000313" key="11">
    <source>
        <dbReference type="EMBL" id="MBE9391748.1"/>
    </source>
</evidence>
<dbReference type="PANTHER" id="PTHR43398:SF1">
    <property type="entry name" value="DOLICHOL-PHOSPHATE MANNOSYLTRANSFERASE SUBUNIT 1"/>
    <property type="match status" value="1"/>
</dbReference>
<protein>
    <submittedName>
        <fullName evidence="11">Glycosyltransferase family 2 protein</fullName>
    </submittedName>
</protein>
<dbReference type="GO" id="GO:0004582">
    <property type="term" value="F:dolichyl-phosphate beta-D-mannosyltransferase activity"/>
    <property type="evidence" value="ECO:0007669"/>
    <property type="project" value="InterPro"/>
</dbReference>
<evidence type="ECO:0000259" key="10">
    <source>
        <dbReference type="Pfam" id="PF04138"/>
    </source>
</evidence>
<organism evidence="11 12">
    <name type="scientific">Fervidicoccus fontis</name>
    <dbReference type="NCBI Taxonomy" id="683846"/>
    <lineage>
        <taxon>Archaea</taxon>
        <taxon>Thermoproteota</taxon>
        <taxon>Thermoprotei</taxon>
        <taxon>Fervidicoccales</taxon>
        <taxon>Fervidicoccaceae</taxon>
        <taxon>Fervidicoccus</taxon>
    </lineage>
</organism>
<dbReference type="Proteomes" id="UP000652307">
    <property type="component" value="Unassembled WGS sequence"/>
</dbReference>
<evidence type="ECO:0000256" key="3">
    <source>
        <dbReference type="ARBA" id="ARBA00022676"/>
    </source>
</evidence>
<reference evidence="11" key="1">
    <citation type="submission" date="2020-10" db="EMBL/GenBank/DDBJ databases">
        <title>Fervidococcus fontis strain 3639Fd - the first crenarchaeon capable of growth on lipids.</title>
        <authorList>
            <person name="Kochetkova T.V."/>
            <person name="Elcheninov A.G."/>
            <person name="Toschakov S.V."/>
            <person name="Kublanov I.V."/>
        </authorList>
    </citation>
    <scope>NUCLEOTIDE SEQUENCE</scope>
    <source>
        <strain evidence="11">3639Fd</strain>
    </source>
</reference>
<evidence type="ECO:0000259" key="9">
    <source>
        <dbReference type="Pfam" id="PF00535"/>
    </source>
</evidence>
<dbReference type="CDD" id="cd06442">
    <property type="entry name" value="DPM1_like"/>
    <property type="match status" value="1"/>
</dbReference>
<dbReference type="Gene3D" id="3.90.550.10">
    <property type="entry name" value="Spore Coat Polysaccharide Biosynthesis Protein SpsA, Chain A"/>
    <property type="match status" value="1"/>
</dbReference>
<dbReference type="Pfam" id="PF00535">
    <property type="entry name" value="Glycos_transf_2"/>
    <property type="match status" value="1"/>
</dbReference>
<evidence type="ECO:0000256" key="4">
    <source>
        <dbReference type="ARBA" id="ARBA00022679"/>
    </source>
</evidence>
<dbReference type="InterPro" id="IPR029044">
    <property type="entry name" value="Nucleotide-diphossugar_trans"/>
</dbReference>
<feature type="transmembrane region" description="Helical" evidence="8">
    <location>
        <begin position="268"/>
        <end position="288"/>
    </location>
</feature>
<comment type="similarity">
    <text evidence="2">Belongs to the glycosyltransferase 2 family.</text>
</comment>
<dbReference type="GO" id="GO:0006506">
    <property type="term" value="P:GPI anchor biosynthetic process"/>
    <property type="evidence" value="ECO:0007669"/>
    <property type="project" value="TreeGrafter"/>
</dbReference>
<evidence type="ECO:0000256" key="7">
    <source>
        <dbReference type="ARBA" id="ARBA00023136"/>
    </source>
</evidence>
<evidence type="ECO:0000256" key="1">
    <source>
        <dbReference type="ARBA" id="ARBA00004141"/>
    </source>
</evidence>
<keyword evidence="7 8" id="KW-0472">Membrane</keyword>
<feature type="domain" description="Glycosyltransferase 2-like" evidence="9">
    <location>
        <begin position="8"/>
        <end position="175"/>
    </location>
</feature>
<evidence type="ECO:0000256" key="8">
    <source>
        <dbReference type="SAM" id="Phobius"/>
    </source>
</evidence>
<feature type="domain" description="GtrA/DPMS transmembrane" evidence="10">
    <location>
        <begin position="243"/>
        <end position="359"/>
    </location>
</feature>
<dbReference type="RefSeq" id="WP_193804123.1">
    <property type="nucleotide sequence ID" value="NZ_JADEZV010000007.1"/>
</dbReference>
<keyword evidence="6 8" id="KW-1133">Transmembrane helix</keyword>
<keyword evidence="5 8" id="KW-0812">Transmembrane</keyword>
<gene>
    <name evidence="11" type="ORF">IOK49_06680</name>
</gene>
<comment type="subcellular location">
    <subcellularLocation>
        <location evidence="1">Membrane</location>
        <topology evidence="1">Multi-pass membrane protein</topology>
    </subcellularLocation>
</comment>
<dbReference type="GO" id="GO:0006488">
    <property type="term" value="P:dolichol-linked oligosaccharide biosynthetic process"/>
    <property type="evidence" value="ECO:0007669"/>
    <property type="project" value="TreeGrafter"/>
</dbReference>
<dbReference type="InterPro" id="IPR001173">
    <property type="entry name" value="Glyco_trans_2-like"/>
</dbReference>
<dbReference type="InterPro" id="IPR039528">
    <property type="entry name" value="DPM1-like"/>
</dbReference>
<evidence type="ECO:0000313" key="12">
    <source>
        <dbReference type="Proteomes" id="UP000652307"/>
    </source>
</evidence>
<feature type="transmembrane region" description="Helical" evidence="8">
    <location>
        <begin position="309"/>
        <end position="330"/>
    </location>
</feature>
<dbReference type="PANTHER" id="PTHR43398">
    <property type="entry name" value="DOLICHOL-PHOSPHATE MANNOSYLTRANSFERASE SUBUNIT 1"/>
    <property type="match status" value="1"/>
</dbReference>
<evidence type="ECO:0000256" key="2">
    <source>
        <dbReference type="ARBA" id="ARBA00006739"/>
    </source>
</evidence>
<feature type="transmembrane region" description="Helical" evidence="8">
    <location>
        <begin position="336"/>
        <end position="353"/>
    </location>
</feature>
<sequence>MEELKEISIIIPTFNEAENIGALFERIAASLANYDYEVIIVDDNSPDNTSKVAVQEAKRLDIEKNVRVIVRNNKRGLSTAVLRGMNEAKGKVLVVMDADLQHPPEKIPDLYRKIAIENYKIVIATRMGKNGYKNMPTYRRLISKIAGGLAKLLLPKLKNVSDPMSGFFALKREVYLETKDKLNPKGYKILLEIIVKSHVKQNDIGEIEYVFEKRYAGKSKLGLKEYINYILHLLSLNEYRILKFMLVGLSGTAVNEAALWIFHYIFNLPLYISGAFSIELSIINNFILNSIYTFKSSEKSITFKKFFRYHISSAIGISINYVILLFLSTILKVEPLISNLVGIIFGFVANYLLSEHYVWKIEDSGLNSQFSKRRVPV</sequence>
<evidence type="ECO:0000256" key="6">
    <source>
        <dbReference type="ARBA" id="ARBA00022989"/>
    </source>
</evidence>
<name>A0A843A8T8_9CREN</name>
<dbReference type="SUPFAM" id="SSF53448">
    <property type="entry name" value="Nucleotide-diphospho-sugar transferases"/>
    <property type="match status" value="1"/>
</dbReference>
<dbReference type="GO" id="GO:0035269">
    <property type="term" value="P:protein O-linked glycosylation via mannose"/>
    <property type="evidence" value="ECO:0007669"/>
    <property type="project" value="TreeGrafter"/>
</dbReference>
<dbReference type="EMBL" id="JADEZV010000007">
    <property type="protein sequence ID" value="MBE9391748.1"/>
    <property type="molecule type" value="Genomic_DNA"/>
</dbReference>
<comment type="caution">
    <text evidence="11">The sequence shown here is derived from an EMBL/GenBank/DDBJ whole genome shotgun (WGS) entry which is preliminary data.</text>
</comment>
<evidence type="ECO:0000256" key="5">
    <source>
        <dbReference type="ARBA" id="ARBA00022692"/>
    </source>
</evidence>
<dbReference type="GO" id="GO:0000271">
    <property type="term" value="P:polysaccharide biosynthetic process"/>
    <property type="evidence" value="ECO:0007669"/>
    <property type="project" value="InterPro"/>
</dbReference>
<dbReference type="Pfam" id="PF04138">
    <property type="entry name" value="GtrA_DPMS_TM"/>
    <property type="match status" value="1"/>
</dbReference>
<accession>A0A843A8T8</accession>
<keyword evidence="3" id="KW-0328">Glycosyltransferase</keyword>
<dbReference type="AlphaFoldDB" id="A0A843A8T8"/>
<proteinExistence type="inferred from homology"/>
<dbReference type="InterPro" id="IPR007267">
    <property type="entry name" value="GtrA_DPMS_TM"/>
</dbReference>